<reference evidence="2 3" key="1">
    <citation type="journal article" date="2018" name="Front. Plant Sci.">
        <title>Red Clover (Trifolium pratense) and Zigzag Clover (T. medium) - A Picture of Genomic Similarities and Differences.</title>
        <authorList>
            <person name="Dluhosova J."/>
            <person name="Istvanek J."/>
            <person name="Nedelnik J."/>
            <person name="Repkova J."/>
        </authorList>
    </citation>
    <scope>NUCLEOTIDE SEQUENCE [LARGE SCALE GENOMIC DNA]</scope>
    <source>
        <strain evidence="3">cv. 10/8</strain>
        <tissue evidence="2">Leaf</tissue>
    </source>
</reference>
<keyword evidence="1" id="KW-1133">Transmembrane helix</keyword>
<dbReference type="EMBL" id="LXQA010590329">
    <property type="protein sequence ID" value="MCI60916.1"/>
    <property type="molecule type" value="Genomic_DNA"/>
</dbReference>
<name>A0A392TLA4_9FABA</name>
<proteinExistence type="predicted"/>
<evidence type="ECO:0000313" key="3">
    <source>
        <dbReference type="Proteomes" id="UP000265520"/>
    </source>
</evidence>
<sequence length="60" mass="6980">MEVAMWEDVNRIAAAVTNFTAFIFAAITTLTESRACDAVMMLWCLWKRRNEKVWDEVVQP</sequence>
<evidence type="ECO:0008006" key="4">
    <source>
        <dbReference type="Google" id="ProtNLM"/>
    </source>
</evidence>
<protein>
    <recommendedName>
        <fullName evidence="4">Transmembrane protein</fullName>
    </recommendedName>
</protein>
<comment type="caution">
    <text evidence="2">The sequence shown here is derived from an EMBL/GenBank/DDBJ whole genome shotgun (WGS) entry which is preliminary data.</text>
</comment>
<dbReference type="AlphaFoldDB" id="A0A392TLA4"/>
<evidence type="ECO:0000313" key="2">
    <source>
        <dbReference type="EMBL" id="MCI60916.1"/>
    </source>
</evidence>
<keyword evidence="3" id="KW-1185">Reference proteome</keyword>
<feature type="transmembrane region" description="Helical" evidence="1">
    <location>
        <begin position="12"/>
        <end position="31"/>
    </location>
</feature>
<dbReference type="Proteomes" id="UP000265520">
    <property type="component" value="Unassembled WGS sequence"/>
</dbReference>
<evidence type="ECO:0000256" key="1">
    <source>
        <dbReference type="SAM" id="Phobius"/>
    </source>
</evidence>
<keyword evidence="1" id="KW-0812">Transmembrane</keyword>
<organism evidence="2 3">
    <name type="scientific">Trifolium medium</name>
    <dbReference type="NCBI Taxonomy" id="97028"/>
    <lineage>
        <taxon>Eukaryota</taxon>
        <taxon>Viridiplantae</taxon>
        <taxon>Streptophyta</taxon>
        <taxon>Embryophyta</taxon>
        <taxon>Tracheophyta</taxon>
        <taxon>Spermatophyta</taxon>
        <taxon>Magnoliopsida</taxon>
        <taxon>eudicotyledons</taxon>
        <taxon>Gunneridae</taxon>
        <taxon>Pentapetalae</taxon>
        <taxon>rosids</taxon>
        <taxon>fabids</taxon>
        <taxon>Fabales</taxon>
        <taxon>Fabaceae</taxon>
        <taxon>Papilionoideae</taxon>
        <taxon>50 kb inversion clade</taxon>
        <taxon>NPAAA clade</taxon>
        <taxon>Hologalegina</taxon>
        <taxon>IRL clade</taxon>
        <taxon>Trifolieae</taxon>
        <taxon>Trifolium</taxon>
    </lineage>
</organism>
<keyword evidence="1" id="KW-0472">Membrane</keyword>
<feature type="non-terminal residue" evidence="2">
    <location>
        <position position="60"/>
    </location>
</feature>
<accession>A0A392TLA4</accession>